<evidence type="ECO:0000256" key="2">
    <source>
        <dbReference type="ARBA" id="ARBA00010617"/>
    </source>
</evidence>
<dbReference type="PANTHER" id="PTHR24305:SF166">
    <property type="entry name" value="CYTOCHROME P450 12A4, MITOCHONDRIAL-RELATED"/>
    <property type="match status" value="1"/>
</dbReference>
<dbReference type="PROSITE" id="PS00086">
    <property type="entry name" value="CYTOCHROME_P450"/>
    <property type="match status" value="1"/>
</dbReference>
<gene>
    <name evidence="3" type="ORF">UFOPK3564_01745</name>
</gene>
<dbReference type="Gene3D" id="1.10.630.10">
    <property type="entry name" value="Cytochrome P450"/>
    <property type="match status" value="1"/>
</dbReference>
<name>A0A6J7HLS4_9ZZZZ</name>
<dbReference type="Pfam" id="PF00067">
    <property type="entry name" value="p450"/>
    <property type="match status" value="1"/>
</dbReference>
<comment type="cofactor">
    <cofactor evidence="1">
        <name>heme</name>
        <dbReference type="ChEBI" id="CHEBI:30413"/>
    </cofactor>
</comment>
<protein>
    <submittedName>
        <fullName evidence="3">Unannotated protein</fullName>
    </submittedName>
</protein>
<dbReference type="InterPro" id="IPR017972">
    <property type="entry name" value="Cyt_P450_CS"/>
</dbReference>
<dbReference type="PANTHER" id="PTHR24305">
    <property type="entry name" value="CYTOCHROME P450"/>
    <property type="match status" value="1"/>
</dbReference>
<dbReference type="InterPro" id="IPR050121">
    <property type="entry name" value="Cytochrome_P450_monoxygenase"/>
</dbReference>
<dbReference type="InterPro" id="IPR001128">
    <property type="entry name" value="Cyt_P450"/>
</dbReference>
<dbReference type="PRINTS" id="PR00463">
    <property type="entry name" value="EP450I"/>
</dbReference>
<dbReference type="EMBL" id="CAFBMK010000098">
    <property type="protein sequence ID" value="CAB4919446.1"/>
    <property type="molecule type" value="Genomic_DNA"/>
</dbReference>
<comment type="similarity">
    <text evidence="2">Belongs to the cytochrome P450 family.</text>
</comment>
<sequence>MNEPAAPFSFPAGPRGPMPWHAAQFARDTWGFLASCRERFGDTFTLDLPGGGKWVFLTDPEHVKQVYTGDPRIFHAGEGNSILLPLLGKHSVLLLDEKPHLRQRKLLLPPFHGKRMAGYEELMRQISRDTIDAWPTGTPLKAWPQMQAITLEIIMRAVFGVQEGARLDRLREALETLMAEVTKPRTMMLIALMGEKRFARLPAVQRRLRAVDEVLMPEIAARRLVSDLDERNDILSMLLQARDEDGELMGDRELRDELMTLLVAGHETTATSLSWALERLVRHPEALQRLQDEVRAGESDEWMTAVIRETMRLCPVISITVRELQEPVEIAGHRLPAGARVVPCIHLVHRRPDLYPDPDAFVPERWLGQNPGTYTWIPFGGGVRRCLGASFALFEMKVILGEIVRSMDLQTTTAPGERMRTRAITRTPGGQAEIVVARRPEVRAPEPVAVAAG</sequence>
<dbReference type="SUPFAM" id="SSF48264">
    <property type="entry name" value="Cytochrome P450"/>
    <property type="match status" value="1"/>
</dbReference>
<proteinExistence type="inferred from homology"/>
<evidence type="ECO:0000256" key="1">
    <source>
        <dbReference type="ARBA" id="ARBA00001971"/>
    </source>
</evidence>
<evidence type="ECO:0000313" key="3">
    <source>
        <dbReference type="EMBL" id="CAB4919446.1"/>
    </source>
</evidence>
<dbReference type="GO" id="GO:0016705">
    <property type="term" value="F:oxidoreductase activity, acting on paired donors, with incorporation or reduction of molecular oxygen"/>
    <property type="evidence" value="ECO:0007669"/>
    <property type="project" value="InterPro"/>
</dbReference>
<dbReference type="InterPro" id="IPR002401">
    <property type="entry name" value="Cyt_P450_E_grp-I"/>
</dbReference>
<dbReference type="PRINTS" id="PR00385">
    <property type="entry name" value="P450"/>
</dbReference>
<dbReference type="GO" id="GO:0020037">
    <property type="term" value="F:heme binding"/>
    <property type="evidence" value="ECO:0007669"/>
    <property type="project" value="InterPro"/>
</dbReference>
<organism evidence="3">
    <name type="scientific">freshwater metagenome</name>
    <dbReference type="NCBI Taxonomy" id="449393"/>
    <lineage>
        <taxon>unclassified sequences</taxon>
        <taxon>metagenomes</taxon>
        <taxon>ecological metagenomes</taxon>
    </lineage>
</organism>
<dbReference type="InterPro" id="IPR036396">
    <property type="entry name" value="Cyt_P450_sf"/>
</dbReference>
<dbReference type="GO" id="GO:0004497">
    <property type="term" value="F:monooxygenase activity"/>
    <property type="evidence" value="ECO:0007669"/>
    <property type="project" value="InterPro"/>
</dbReference>
<accession>A0A6J7HLS4</accession>
<dbReference type="AlphaFoldDB" id="A0A6J7HLS4"/>
<dbReference type="GO" id="GO:0005506">
    <property type="term" value="F:iron ion binding"/>
    <property type="evidence" value="ECO:0007669"/>
    <property type="project" value="InterPro"/>
</dbReference>
<dbReference type="CDD" id="cd11053">
    <property type="entry name" value="CYP110-like"/>
    <property type="match status" value="1"/>
</dbReference>
<reference evidence="3" key="1">
    <citation type="submission" date="2020-05" db="EMBL/GenBank/DDBJ databases">
        <authorList>
            <person name="Chiriac C."/>
            <person name="Salcher M."/>
            <person name="Ghai R."/>
            <person name="Kavagutti S V."/>
        </authorList>
    </citation>
    <scope>NUCLEOTIDE SEQUENCE</scope>
</reference>